<name>A0A1J1HYU1_9DIPT</name>
<accession>A0A1J1HYU1</accession>
<dbReference type="AlphaFoldDB" id="A0A1J1HYU1"/>
<keyword evidence="1" id="KW-1133">Transmembrane helix</keyword>
<gene>
    <name evidence="2" type="ORF">CLUMA_CG004967</name>
</gene>
<dbReference type="Proteomes" id="UP000183832">
    <property type="component" value="Unassembled WGS sequence"/>
</dbReference>
<evidence type="ECO:0000313" key="2">
    <source>
        <dbReference type="EMBL" id="CRK91289.1"/>
    </source>
</evidence>
<keyword evidence="1" id="KW-0812">Transmembrane</keyword>
<proteinExistence type="predicted"/>
<sequence>MDHKTCVAKNSVGGKLTGISVNGIGLIFVVTFILTWNTSSVSLSIDNGIGQFLLFGVTVEDGIIIELVYHINKPIKLFSLDDIGVVTFLSFKLSTSN</sequence>
<protein>
    <submittedName>
        <fullName evidence="2">CLUMA_CG004967, isoform A</fullName>
    </submittedName>
</protein>
<evidence type="ECO:0000256" key="1">
    <source>
        <dbReference type="SAM" id="Phobius"/>
    </source>
</evidence>
<dbReference type="EMBL" id="CVRI01000020">
    <property type="protein sequence ID" value="CRK91289.1"/>
    <property type="molecule type" value="Genomic_DNA"/>
</dbReference>
<feature type="transmembrane region" description="Helical" evidence="1">
    <location>
        <begin position="48"/>
        <end position="69"/>
    </location>
</feature>
<evidence type="ECO:0000313" key="3">
    <source>
        <dbReference type="Proteomes" id="UP000183832"/>
    </source>
</evidence>
<organism evidence="2 3">
    <name type="scientific">Clunio marinus</name>
    <dbReference type="NCBI Taxonomy" id="568069"/>
    <lineage>
        <taxon>Eukaryota</taxon>
        <taxon>Metazoa</taxon>
        <taxon>Ecdysozoa</taxon>
        <taxon>Arthropoda</taxon>
        <taxon>Hexapoda</taxon>
        <taxon>Insecta</taxon>
        <taxon>Pterygota</taxon>
        <taxon>Neoptera</taxon>
        <taxon>Endopterygota</taxon>
        <taxon>Diptera</taxon>
        <taxon>Nematocera</taxon>
        <taxon>Chironomoidea</taxon>
        <taxon>Chironomidae</taxon>
        <taxon>Clunio</taxon>
    </lineage>
</organism>
<keyword evidence="3" id="KW-1185">Reference proteome</keyword>
<reference evidence="2 3" key="1">
    <citation type="submission" date="2015-04" db="EMBL/GenBank/DDBJ databases">
        <authorList>
            <person name="Syromyatnikov M.Y."/>
            <person name="Popov V.N."/>
        </authorList>
    </citation>
    <scope>NUCLEOTIDE SEQUENCE [LARGE SCALE GENOMIC DNA]</scope>
</reference>
<keyword evidence="1" id="KW-0472">Membrane</keyword>
<feature type="transmembrane region" description="Helical" evidence="1">
    <location>
        <begin position="12"/>
        <end position="36"/>
    </location>
</feature>